<evidence type="ECO:0008006" key="3">
    <source>
        <dbReference type="Google" id="ProtNLM"/>
    </source>
</evidence>
<dbReference type="InParanoid" id="A0A165QHW9"/>
<protein>
    <recommendedName>
        <fullName evidence="3">Hydrophobic surface binding protein</fullName>
    </recommendedName>
</protein>
<reference evidence="1 2" key="1">
    <citation type="journal article" date="2016" name="Mol. Biol. Evol.">
        <title>Comparative Genomics of Early-Diverging Mushroom-Forming Fungi Provides Insights into the Origins of Lignocellulose Decay Capabilities.</title>
        <authorList>
            <person name="Nagy L.G."/>
            <person name="Riley R."/>
            <person name="Tritt A."/>
            <person name="Adam C."/>
            <person name="Daum C."/>
            <person name="Floudas D."/>
            <person name="Sun H."/>
            <person name="Yadav J.S."/>
            <person name="Pangilinan J."/>
            <person name="Larsson K.H."/>
            <person name="Matsuura K."/>
            <person name="Barry K."/>
            <person name="Labutti K."/>
            <person name="Kuo R."/>
            <person name="Ohm R.A."/>
            <person name="Bhattacharya S.S."/>
            <person name="Shirouzu T."/>
            <person name="Yoshinaga Y."/>
            <person name="Martin F.M."/>
            <person name="Grigoriev I.V."/>
            <person name="Hibbett D.S."/>
        </authorList>
    </citation>
    <scope>NUCLEOTIDE SEQUENCE [LARGE SCALE GENOMIC DNA]</scope>
    <source>
        <strain evidence="1 2">HHB12029</strain>
    </source>
</reference>
<proteinExistence type="predicted"/>
<dbReference type="EMBL" id="KV425883">
    <property type="protein sequence ID" value="KZW03644.1"/>
    <property type="molecule type" value="Genomic_DNA"/>
</dbReference>
<dbReference type="Proteomes" id="UP000077266">
    <property type="component" value="Unassembled WGS sequence"/>
</dbReference>
<evidence type="ECO:0000313" key="2">
    <source>
        <dbReference type="Proteomes" id="UP000077266"/>
    </source>
</evidence>
<keyword evidence="2" id="KW-1185">Reference proteome</keyword>
<name>A0A165QHW9_EXIGL</name>
<gene>
    <name evidence="1" type="ORF">EXIGLDRAFT_721824</name>
</gene>
<dbReference type="OrthoDB" id="10469289at2759"/>
<evidence type="ECO:0000313" key="1">
    <source>
        <dbReference type="EMBL" id="KZW03644.1"/>
    </source>
</evidence>
<dbReference type="AlphaFoldDB" id="A0A165QHW9"/>
<accession>A0A165QHW9</accession>
<organism evidence="1 2">
    <name type="scientific">Exidia glandulosa HHB12029</name>
    <dbReference type="NCBI Taxonomy" id="1314781"/>
    <lineage>
        <taxon>Eukaryota</taxon>
        <taxon>Fungi</taxon>
        <taxon>Dikarya</taxon>
        <taxon>Basidiomycota</taxon>
        <taxon>Agaricomycotina</taxon>
        <taxon>Agaricomycetes</taxon>
        <taxon>Auriculariales</taxon>
        <taxon>Exidiaceae</taxon>
        <taxon>Exidia</taxon>
    </lineage>
</organism>
<sequence length="229" mass="23872">MQSLGLDDSLVVRPSSLYKRPANSTVSSSSNSTSDALNTSSRVHLAAMVSFTSVISVFAIVSASLATPLVPRSLTSVQNDIATISSKIVAVNSAAIFAASNPSTQVFALATSNAVTAVDTAVKQGITDLNTTIGTFADADCTRAFNVSIPTLITNTMTTEFPELVTAKGALLQWGFTLKVIQSLTTLKTDLHTFIGAFSAKCSPALAPNFATVQANTDAVVQRFISSFP</sequence>